<evidence type="ECO:0000256" key="1">
    <source>
        <dbReference type="SAM" id="SignalP"/>
    </source>
</evidence>
<organism evidence="2 3">
    <name type="scientific">Xenopus laevis</name>
    <name type="common">African clawed frog</name>
    <dbReference type="NCBI Taxonomy" id="8355"/>
    <lineage>
        <taxon>Eukaryota</taxon>
        <taxon>Metazoa</taxon>
        <taxon>Chordata</taxon>
        <taxon>Craniata</taxon>
        <taxon>Vertebrata</taxon>
        <taxon>Euteleostomi</taxon>
        <taxon>Amphibia</taxon>
        <taxon>Batrachia</taxon>
        <taxon>Anura</taxon>
        <taxon>Pipoidea</taxon>
        <taxon>Pipidae</taxon>
        <taxon>Xenopodinae</taxon>
        <taxon>Xenopus</taxon>
        <taxon>Xenopus</taxon>
    </lineage>
</organism>
<sequence length="109" mass="11715">MADLAAVGFLCLCFWLSVCSRHVSSSSPQACESCQHQLAVPARRVVLLSGCCGRCDEWHMGESQLSVRLETQGGMADLNAGTEAPVQTRPWGALCGKVLCTQFQCGKTH</sequence>
<dbReference type="EMBL" id="CM004476">
    <property type="protein sequence ID" value="OCT76192.1"/>
    <property type="molecule type" value="Genomic_DNA"/>
</dbReference>
<name>A0A974CMZ1_XENLA</name>
<keyword evidence="1" id="KW-0732">Signal</keyword>
<accession>A0A974CMZ1</accession>
<reference evidence="3" key="1">
    <citation type="journal article" date="2016" name="Nature">
        <title>Genome evolution in the allotetraploid frog Xenopus laevis.</title>
        <authorList>
            <person name="Session A.M."/>
            <person name="Uno Y."/>
            <person name="Kwon T."/>
            <person name="Chapman J.A."/>
            <person name="Toyoda A."/>
            <person name="Takahashi S."/>
            <person name="Fukui A."/>
            <person name="Hikosaka A."/>
            <person name="Suzuki A."/>
            <person name="Kondo M."/>
            <person name="van Heeringen S.J."/>
            <person name="Quigley I."/>
            <person name="Heinz S."/>
            <person name="Ogino H."/>
            <person name="Ochi H."/>
            <person name="Hellsten U."/>
            <person name="Lyons J.B."/>
            <person name="Simakov O."/>
            <person name="Putnam N."/>
            <person name="Stites J."/>
            <person name="Kuroki Y."/>
            <person name="Tanaka T."/>
            <person name="Michiue T."/>
            <person name="Watanabe M."/>
            <person name="Bogdanovic O."/>
            <person name="Lister R."/>
            <person name="Georgiou G."/>
            <person name="Paranjpe S.S."/>
            <person name="van Kruijsbergen I."/>
            <person name="Shu S."/>
            <person name="Carlson J."/>
            <person name="Kinoshita T."/>
            <person name="Ohta Y."/>
            <person name="Mawaribuchi S."/>
            <person name="Jenkins J."/>
            <person name="Grimwood J."/>
            <person name="Schmutz J."/>
            <person name="Mitros T."/>
            <person name="Mozaffari S.V."/>
            <person name="Suzuki Y."/>
            <person name="Haramoto Y."/>
            <person name="Yamamoto T.S."/>
            <person name="Takagi C."/>
            <person name="Heald R."/>
            <person name="Miller K."/>
            <person name="Haudenschild C."/>
            <person name="Kitzman J."/>
            <person name="Nakayama T."/>
            <person name="Izutsu Y."/>
            <person name="Robert J."/>
            <person name="Fortriede J."/>
            <person name="Burns K."/>
            <person name="Lotay V."/>
            <person name="Karimi K."/>
            <person name="Yasuoka Y."/>
            <person name="Dichmann D.S."/>
            <person name="Flajnik M.F."/>
            <person name="Houston D.W."/>
            <person name="Shendure J."/>
            <person name="DuPasquier L."/>
            <person name="Vize P.D."/>
            <person name="Zorn A.M."/>
            <person name="Ito M."/>
            <person name="Marcotte E.M."/>
            <person name="Wallingford J.B."/>
            <person name="Ito Y."/>
            <person name="Asashima M."/>
            <person name="Ueno N."/>
            <person name="Matsuda Y."/>
            <person name="Veenstra G.J."/>
            <person name="Fujiyama A."/>
            <person name="Harland R.M."/>
            <person name="Taira M."/>
            <person name="Rokhsar D.S."/>
        </authorList>
    </citation>
    <scope>NUCLEOTIDE SEQUENCE [LARGE SCALE GENOMIC DNA]</scope>
    <source>
        <strain evidence="3">J</strain>
    </source>
</reference>
<feature type="signal peptide" evidence="1">
    <location>
        <begin position="1"/>
        <end position="25"/>
    </location>
</feature>
<proteinExistence type="predicted"/>
<evidence type="ECO:0000313" key="3">
    <source>
        <dbReference type="Proteomes" id="UP000694892"/>
    </source>
</evidence>
<dbReference type="Proteomes" id="UP000694892">
    <property type="component" value="Chromosome 6L"/>
</dbReference>
<dbReference type="AlphaFoldDB" id="A0A974CMZ1"/>
<protein>
    <submittedName>
        <fullName evidence="2">Uncharacterized protein</fullName>
    </submittedName>
</protein>
<evidence type="ECO:0000313" key="2">
    <source>
        <dbReference type="EMBL" id="OCT76192.1"/>
    </source>
</evidence>
<feature type="chain" id="PRO_5037011297" evidence="1">
    <location>
        <begin position="26"/>
        <end position="109"/>
    </location>
</feature>
<gene>
    <name evidence="2" type="ORF">XELAEV_18031387mg</name>
</gene>